<dbReference type="InterPro" id="IPR011049">
    <property type="entry name" value="Serralysin-like_metalloprot_C"/>
</dbReference>
<keyword evidence="4" id="KW-1185">Reference proteome</keyword>
<name>A0A430HBW5_9BURK</name>
<feature type="domain" description="Haemolysin-type calcium binding-related" evidence="2">
    <location>
        <begin position="9"/>
        <end position="48"/>
    </location>
</feature>
<gene>
    <name evidence="3" type="ORF">EJB06_31635</name>
</gene>
<dbReference type="InterPro" id="IPR010566">
    <property type="entry name" value="Haemolys_ca-bd"/>
</dbReference>
<dbReference type="EMBL" id="RXLQ01000078">
    <property type="protein sequence ID" value="RSZ55028.1"/>
    <property type="molecule type" value="Genomic_DNA"/>
</dbReference>
<dbReference type="SUPFAM" id="SSF51120">
    <property type="entry name" value="beta-Roll"/>
    <property type="match status" value="1"/>
</dbReference>
<evidence type="ECO:0000259" key="2">
    <source>
        <dbReference type="Pfam" id="PF06594"/>
    </source>
</evidence>
<evidence type="ECO:0000313" key="4">
    <source>
        <dbReference type="Proteomes" id="UP000278085"/>
    </source>
</evidence>
<reference evidence="3 4" key="1">
    <citation type="submission" date="2018-12" db="EMBL/GenBank/DDBJ databases">
        <authorList>
            <person name="Yang E."/>
        </authorList>
    </citation>
    <scope>NUCLEOTIDE SEQUENCE [LARGE SCALE GENOMIC DNA]</scope>
    <source>
        <strain evidence="3 4">SOD</strain>
    </source>
</reference>
<dbReference type="GO" id="GO:0005509">
    <property type="term" value="F:calcium ion binding"/>
    <property type="evidence" value="ECO:0007669"/>
    <property type="project" value="InterPro"/>
</dbReference>
<dbReference type="InterPro" id="IPR001343">
    <property type="entry name" value="Hemolysn_Ca-bd"/>
</dbReference>
<dbReference type="Pfam" id="PF06594">
    <property type="entry name" value="HCBP_related"/>
    <property type="match status" value="1"/>
</dbReference>
<sequence length="109" mass="11288">VTLNRSGSDLILLVNATDKLTLKSYADSPSYRIESIAFADGTVWDIATVAGMPSFGTAGADILYGIDGYANHLNGMDGNDTLSGQSKADVLLGGGGNDQLRGYVGDDTL</sequence>
<accession>A0A430HBW5</accession>
<organism evidence="3 4">
    <name type="scientific">Massilia atriviolacea</name>
    <dbReference type="NCBI Taxonomy" id="2495579"/>
    <lineage>
        <taxon>Bacteria</taxon>
        <taxon>Pseudomonadati</taxon>
        <taxon>Pseudomonadota</taxon>
        <taxon>Betaproteobacteria</taxon>
        <taxon>Burkholderiales</taxon>
        <taxon>Oxalobacteraceae</taxon>
        <taxon>Telluria group</taxon>
        <taxon>Massilia</taxon>
    </lineage>
</organism>
<dbReference type="Pfam" id="PF00353">
    <property type="entry name" value="HemolysinCabind"/>
    <property type="match status" value="2"/>
</dbReference>
<proteinExistence type="predicted"/>
<comment type="caution">
    <text evidence="3">The sequence shown here is derived from an EMBL/GenBank/DDBJ whole genome shotgun (WGS) entry which is preliminary data.</text>
</comment>
<feature type="non-terminal residue" evidence="3">
    <location>
        <position position="109"/>
    </location>
</feature>
<feature type="non-terminal residue" evidence="3">
    <location>
        <position position="1"/>
    </location>
</feature>
<keyword evidence="1" id="KW-0106">Calcium</keyword>
<protein>
    <submittedName>
        <fullName evidence="3">Hemolysin-type calcium-binding protein</fullName>
    </submittedName>
</protein>
<dbReference type="PRINTS" id="PR00313">
    <property type="entry name" value="CABNDNGRPT"/>
</dbReference>
<dbReference type="Proteomes" id="UP000278085">
    <property type="component" value="Unassembled WGS sequence"/>
</dbReference>
<evidence type="ECO:0000313" key="3">
    <source>
        <dbReference type="EMBL" id="RSZ55028.1"/>
    </source>
</evidence>
<dbReference type="Gene3D" id="2.150.10.10">
    <property type="entry name" value="Serralysin-like metalloprotease, C-terminal"/>
    <property type="match status" value="1"/>
</dbReference>
<dbReference type="RefSeq" id="WP_198420961.1">
    <property type="nucleotide sequence ID" value="NZ_RXLQ01000078.1"/>
</dbReference>
<dbReference type="AlphaFoldDB" id="A0A430HBW5"/>
<evidence type="ECO:0000256" key="1">
    <source>
        <dbReference type="ARBA" id="ARBA00022837"/>
    </source>
</evidence>